<evidence type="ECO:0000256" key="9">
    <source>
        <dbReference type="SAM" id="MobiDB-lite"/>
    </source>
</evidence>
<dbReference type="GO" id="GO:0006538">
    <property type="term" value="P:L-glutamate catabolic process"/>
    <property type="evidence" value="ECO:0007669"/>
    <property type="project" value="TreeGrafter"/>
</dbReference>
<comment type="similarity">
    <text evidence="2 8">Belongs to the group II decarboxylase family.</text>
</comment>
<keyword evidence="11" id="KW-1185">Reference proteome</keyword>
<evidence type="ECO:0000313" key="10">
    <source>
        <dbReference type="EMBL" id="KNC78357.1"/>
    </source>
</evidence>
<evidence type="ECO:0000256" key="4">
    <source>
        <dbReference type="ARBA" id="ARBA00022898"/>
    </source>
</evidence>
<dbReference type="InterPro" id="IPR002129">
    <property type="entry name" value="PyrdxlP-dep_de-COase"/>
</dbReference>
<feature type="modified residue" description="N6-(pyridoxal phosphate)lysine" evidence="7">
    <location>
        <position position="184"/>
    </location>
</feature>
<keyword evidence="5 8" id="KW-0456">Lyase</keyword>
<dbReference type="GO" id="GO:0005829">
    <property type="term" value="C:cytosol"/>
    <property type="evidence" value="ECO:0007669"/>
    <property type="project" value="TreeGrafter"/>
</dbReference>
<gene>
    <name evidence="10" type="ORF">SARC_09209</name>
</gene>
<evidence type="ECO:0000256" key="8">
    <source>
        <dbReference type="RuleBase" id="RU000382"/>
    </source>
</evidence>
<evidence type="ECO:0000256" key="5">
    <source>
        <dbReference type="ARBA" id="ARBA00023239"/>
    </source>
</evidence>
<dbReference type="Pfam" id="PF00282">
    <property type="entry name" value="Pyridoxal_deC"/>
    <property type="match status" value="1"/>
</dbReference>
<proteinExistence type="inferred from homology"/>
<feature type="region of interest" description="Disordered" evidence="9">
    <location>
        <begin position="1"/>
        <end position="23"/>
    </location>
</feature>
<dbReference type="InterPro" id="IPR015424">
    <property type="entry name" value="PyrdxlP-dep_Trfase"/>
</dbReference>
<dbReference type="Gene3D" id="3.90.1150.160">
    <property type="match status" value="1"/>
</dbReference>
<dbReference type="EC" id="4.1.1.15" evidence="3"/>
<dbReference type="OrthoDB" id="5152799at2759"/>
<evidence type="ECO:0000256" key="2">
    <source>
        <dbReference type="ARBA" id="ARBA00009533"/>
    </source>
</evidence>
<dbReference type="AlphaFoldDB" id="A0A0L0FNH9"/>
<dbReference type="GO" id="GO:0004351">
    <property type="term" value="F:glutamate decarboxylase activity"/>
    <property type="evidence" value="ECO:0007669"/>
    <property type="project" value="UniProtKB-EC"/>
</dbReference>
<name>A0A0L0FNH9_9EUKA</name>
<dbReference type="GeneID" id="25909713"/>
<dbReference type="InterPro" id="IPR015421">
    <property type="entry name" value="PyrdxlP-dep_Trfase_major"/>
</dbReference>
<dbReference type="InterPro" id="IPR010107">
    <property type="entry name" value="Glutamate_decarboxylase"/>
</dbReference>
<dbReference type="Proteomes" id="UP000054560">
    <property type="component" value="Unassembled WGS sequence"/>
</dbReference>
<dbReference type="eggNOG" id="KOG1383">
    <property type="taxonomic scope" value="Eukaryota"/>
</dbReference>
<dbReference type="RefSeq" id="XP_014152259.1">
    <property type="nucleotide sequence ID" value="XM_014296784.1"/>
</dbReference>
<dbReference type="Gene3D" id="3.40.640.10">
    <property type="entry name" value="Type I PLP-dependent aspartate aminotransferase-like (Major domain)"/>
    <property type="match status" value="1"/>
</dbReference>
<evidence type="ECO:0000256" key="7">
    <source>
        <dbReference type="PIRSR" id="PIRSR602129-50"/>
    </source>
</evidence>
<dbReference type="EMBL" id="KQ242505">
    <property type="protein sequence ID" value="KNC78357.1"/>
    <property type="molecule type" value="Genomic_DNA"/>
</dbReference>
<evidence type="ECO:0000313" key="11">
    <source>
        <dbReference type="Proteomes" id="UP000054560"/>
    </source>
</evidence>
<comment type="cofactor">
    <cofactor evidence="1 7 8">
        <name>pyridoxal 5'-phosphate</name>
        <dbReference type="ChEBI" id="CHEBI:597326"/>
    </cofactor>
</comment>
<evidence type="ECO:0000256" key="1">
    <source>
        <dbReference type="ARBA" id="ARBA00001933"/>
    </source>
</evidence>
<evidence type="ECO:0000256" key="6">
    <source>
        <dbReference type="ARBA" id="ARBA00048868"/>
    </source>
</evidence>
<dbReference type="PANTHER" id="PTHR43321">
    <property type="entry name" value="GLUTAMATE DECARBOXYLASE"/>
    <property type="match status" value="1"/>
</dbReference>
<dbReference type="SUPFAM" id="SSF53383">
    <property type="entry name" value="PLP-dependent transferases"/>
    <property type="match status" value="1"/>
</dbReference>
<comment type="catalytic activity">
    <reaction evidence="6">
        <text>L-glutamate + H(+) = 4-aminobutanoate + CO2</text>
        <dbReference type="Rhea" id="RHEA:17785"/>
        <dbReference type="ChEBI" id="CHEBI:15378"/>
        <dbReference type="ChEBI" id="CHEBI:16526"/>
        <dbReference type="ChEBI" id="CHEBI:29985"/>
        <dbReference type="ChEBI" id="CHEBI:59888"/>
        <dbReference type="EC" id="4.1.1.15"/>
    </reaction>
</comment>
<protein>
    <recommendedName>
        <fullName evidence="3">glutamate decarboxylase</fullName>
        <ecNumber evidence="3">4.1.1.15</ecNumber>
    </recommendedName>
</protein>
<dbReference type="GO" id="GO:0030170">
    <property type="term" value="F:pyridoxal phosphate binding"/>
    <property type="evidence" value="ECO:0007669"/>
    <property type="project" value="InterPro"/>
</dbReference>
<dbReference type="STRING" id="667725.A0A0L0FNH9"/>
<sequence length="390" mass="43947">MSKIPLKNPQMPNPENEEVSSDPAELAEQVKYLKNQLYKVTRSIAHVRESGLDEGEVRGVYPNLVMSDMFQACWEKFFRFMDVEPRFVAPSSEHCKVNAEDMIALCDDKTIGMVAIMGNHYTGHYDPVWDLDEALTKLNKEKGYQIGLHVDAASGGFIAPFQPEVPAWDFRLPNVLSISASGHKFGASVCGTGWVVFRERTDLAEHVAVSVSYLGGDADSYTLNFSRLDPAHVHVCMMYDVCMTACLHQWFLRSHTHCYSFAGTGKKRFVIMDDGDTACLPVVSARLNPDLRLPFTDIDFQHQLSEQHWYVSGYSLRFEHPISKMLLPLFNDTPKSATMFRVVVKSNLTRELAEDLVKQVEATLKEMDSQGTGFKMKHKAAKLAHRPSVC</sequence>
<accession>A0A0L0FNH9</accession>
<keyword evidence="4 7" id="KW-0663">Pyridoxal phosphate</keyword>
<dbReference type="PANTHER" id="PTHR43321:SF3">
    <property type="entry name" value="GLUTAMATE DECARBOXYLASE"/>
    <property type="match status" value="1"/>
</dbReference>
<evidence type="ECO:0000256" key="3">
    <source>
        <dbReference type="ARBA" id="ARBA00012421"/>
    </source>
</evidence>
<reference evidence="10 11" key="1">
    <citation type="submission" date="2011-02" db="EMBL/GenBank/DDBJ databases">
        <title>The Genome Sequence of Sphaeroforma arctica JP610.</title>
        <authorList>
            <consortium name="The Broad Institute Genome Sequencing Platform"/>
            <person name="Russ C."/>
            <person name="Cuomo C."/>
            <person name="Young S.K."/>
            <person name="Zeng Q."/>
            <person name="Gargeya S."/>
            <person name="Alvarado L."/>
            <person name="Berlin A."/>
            <person name="Chapman S.B."/>
            <person name="Chen Z."/>
            <person name="Freedman E."/>
            <person name="Gellesch M."/>
            <person name="Goldberg J."/>
            <person name="Griggs A."/>
            <person name="Gujja S."/>
            <person name="Heilman E."/>
            <person name="Heiman D."/>
            <person name="Howarth C."/>
            <person name="Mehta T."/>
            <person name="Neiman D."/>
            <person name="Pearson M."/>
            <person name="Roberts A."/>
            <person name="Saif S."/>
            <person name="Shea T."/>
            <person name="Shenoy N."/>
            <person name="Sisk P."/>
            <person name="Stolte C."/>
            <person name="Sykes S."/>
            <person name="White J."/>
            <person name="Yandava C."/>
            <person name="Burger G."/>
            <person name="Gray M.W."/>
            <person name="Holland P.W.H."/>
            <person name="King N."/>
            <person name="Lang F.B.F."/>
            <person name="Roger A.J."/>
            <person name="Ruiz-Trillo I."/>
            <person name="Haas B."/>
            <person name="Nusbaum C."/>
            <person name="Birren B."/>
        </authorList>
    </citation>
    <scope>NUCLEOTIDE SEQUENCE [LARGE SCALE GENOMIC DNA]</scope>
    <source>
        <strain evidence="10 11">JP610</strain>
    </source>
</reference>
<organism evidence="10 11">
    <name type="scientific">Sphaeroforma arctica JP610</name>
    <dbReference type="NCBI Taxonomy" id="667725"/>
    <lineage>
        <taxon>Eukaryota</taxon>
        <taxon>Ichthyosporea</taxon>
        <taxon>Ichthyophonida</taxon>
        <taxon>Sphaeroforma</taxon>
    </lineage>
</organism>